<name>A0AAN9IFU9_CROPI</name>
<dbReference type="EMBL" id="JAYWIO010000003">
    <property type="protein sequence ID" value="KAK7275635.1"/>
    <property type="molecule type" value="Genomic_DNA"/>
</dbReference>
<proteinExistence type="predicted"/>
<protein>
    <submittedName>
        <fullName evidence="1">Uncharacterized protein</fullName>
    </submittedName>
</protein>
<accession>A0AAN9IFU9</accession>
<reference evidence="1 2" key="1">
    <citation type="submission" date="2024-01" db="EMBL/GenBank/DDBJ databases">
        <title>The genomes of 5 underutilized Papilionoideae crops provide insights into root nodulation and disease resistanc.</title>
        <authorList>
            <person name="Yuan L."/>
        </authorList>
    </citation>
    <scope>NUCLEOTIDE SEQUENCE [LARGE SCALE GENOMIC DNA]</scope>
    <source>
        <strain evidence="1">ZHUSHIDOU_FW_LH</strain>
        <tissue evidence="1">Leaf</tissue>
    </source>
</reference>
<sequence>MSNVMVHVHEDGRELGLLAPVQITTPFLLIHYLKPLLLCECLLLLSTDILQIFCLPILLSKDRHYSVFRVPGKAHHLRNFKG</sequence>
<comment type="caution">
    <text evidence="1">The sequence shown here is derived from an EMBL/GenBank/DDBJ whole genome shotgun (WGS) entry which is preliminary data.</text>
</comment>
<gene>
    <name evidence="1" type="ORF">RIF29_16755</name>
</gene>
<keyword evidence="2" id="KW-1185">Reference proteome</keyword>
<evidence type="ECO:0000313" key="2">
    <source>
        <dbReference type="Proteomes" id="UP001372338"/>
    </source>
</evidence>
<dbReference type="AlphaFoldDB" id="A0AAN9IFU9"/>
<dbReference type="Proteomes" id="UP001372338">
    <property type="component" value="Unassembled WGS sequence"/>
</dbReference>
<evidence type="ECO:0000313" key="1">
    <source>
        <dbReference type="EMBL" id="KAK7275635.1"/>
    </source>
</evidence>
<organism evidence="1 2">
    <name type="scientific">Crotalaria pallida</name>
    <name type="common">Smooth rattlebox</name>
    <name type="synonym">Crotalaria striata</name>
    <dbReference type="NCBI Taxonomy" id="3830"/>
    <lineage>
        <taxon>Eukaryota</taxon>
        <taxon>Viridiplantae</taxon>
        <taxon>Streptophyta</taxon>
        <taxon>Embryophyta</taxon>
        <taxon>Tracheophyta</taxon>
        <taxon>Spermatophyta</taxon>
        <taxon>Magnoliopsida</taxon>
        <taxon>eudicotyledons</taxon>
        <taxon>Gunneridae</taxon>
        <taxon>Pentapetalae</taxon>
        <taxon>rosids</taxon>
        <taxon>fabids</taxon>
        <taxon>Fabales</taxon>
        <taxon>Fabaceae</taxon>
        <taxon>Papilionoideae</taxon>
        <taxon>50 kb inversion clade</taxon>
        <taxon>genistoids sensu lato</taxon>
        <taxon>core genistoids</taxon>
        <taxon>Crotalarieae</taxon>
        <taxon>Crotalaria</taxon>
    </lineage>
</organism>